<dbReference type="EMBL" id="JADOTZ010000001">
    <property type="protein sequence ID" value="MBG6083494.1"/>
    <property type="molecule type" value="Genomic_DNA"/>
</dbReference>
<comment type="caution">
    <text evidence="3">The sequence shown here is derived from an EMBL/GenBank/DDBJ whole genome shotgun (WGS) entry which is preliminary data.</text>
</comment>
<dbReference type="RefSeq" id="WP_196834926.1">
    <property type="nucleotide sequence ID" value="NZ_JADOTZ010000001.1"/>
</dbReference>
<evidence type="ECO:0000256" key="1">
    <source>
        <dbReference type="ARBA" id="ARBA00006738"/>
    </source>
</evidence>
<reference evidence="3" key="1">
    <citation type="submission" date="2020-11" db="EMBL/GenBank/DDBJ databases">
        <title>Sequencing the genomes of 1000 actinobacteria strains.</title>
        <authorList>
            <person name="Klenk H.-P."/>
        </authorList>
    </citation>
    <scope>NUCLEOTIDE SEQUENCE</scope>
    <source>
        <strain evidence="3">DSM 26152</strain>
    </source>
</reference>
<dbReference type="CDD" id="cd20736">
    <property type="entry name" value="PoNe_Nuclease"/>
    <property type="match status" value="1"/>
</dbReference>
<dbReference type="Gene3D" id="3.40.1350.10">
    <property type="match status" value="1"/>
</dbReference>
<dbReference type="SUPFAM" id="SSF52980">
    <property type="entry name" value="Restriction endonuclease-like"/>
    <property type="match status" value="1"/>
</dbReference>
<dbReference type="HAMAP" id="MF_00048">
    <property type="entry name" value="UPF0102"/>
    <property type="match status" value="1"/>
</dbReference>
<dbReference type="PANTHER" id="PTHR34039">
    <property type="entry name" value="UPF0102 PROTEIN YRAN"/>
    <property type="match status" value="1"/>
</dbReference>
<evidence type="ECO:0000256" key="2">
    <source>
        <dbReference type="HAMAP-Rule" id="MF_00048"/>
    </source>
</evidence>
<gene>
    <name evidence="3" type="ORF">IW252_000261</name>
</gene>
<name>A0A931GKG6_9MICC</name>
<protein>
    <recommendedName>
        <fullName evidence="2">UPF0102 protein IW252_000261</fullName>
    </recommendedName>
</protein>
<accession>A0A931GKG6</accession>
<keyword evidence="3" id="KW-0378">Hydrolase</keyword>
<evidence type="ECO:0000313" key="4">
    <source>
        <dbReference type="Proteomes" id="UP000625033"/>
    </source>
</evidence>
<dbReference type="InterPro" id="IPR003509">
    <property type="entry name" value="UPF0102_YraN-like"/>
</dbReference>
<organism evidence="3 4">
    <name type="scientific">Zhihengliuella flava</name>
    <dbReference type="NCBI Taxonomy" id="1285193"/>
    <lineage>
        <taxon>Bacteria</taxon>
        <taxon>Bacillati</taxon>
        <taxon>Actinomycetota</taxon>
        <taxon>Actinomycetes</taxon>
        <taxon>Micrococcales</taxon>
        <taxon>Micrococcaceae</taxon>
        <taxon>Zhihengliuella</taxon>
    </lineage>
</organism>
<keyword evidence="4" id="KW-1185">Reference proteome</keyword>
<dbReference type="GO" id="GO:0003676">
    <property type="term" value="F:nucleic acid binding"/>
    <property type="evidence" value="ECO:0007669"/>
    <property type="project" value="InterPro"/>
</dbReference>
<dbReference type="GO" id="GO:0004519">
    <property type="term" value="F:endonuclease activity"/>
    <property type="evidence" value="ECO:0007669"/>
    <property type="project" value="UniProtKB-KW"/>
</dbReference>
<dbReference type="NCBIfam" id="TIGR00252">
    <property type="entry name" value="YraN family protein"/>
    <property type="match status" value="1"/>
</dbReference>
<dbReference type="InterPro" id="IPR011856">
    <property type="entry name" value="tRNA_endonuc-like_dom_sf"/>
</dbReference>
<dbReference type="AlphaFoldDB" id="A0A931GKG6"/>
<keyword evidence="3" id="KW-0255">Endonuclease</keyword>
<dbReference type="NCBIfam" id="NF009154">
    <property type="entry name" value="PRK12497.3-3"/>
    <property type="match status" value="1"/>
</dbReference>
<dbReference type="InterPro" id="IPR011335">
    <property type="entry name" value="Restrct_endonuc-II-like"/>
</dbReference>
<dbReference type="PANTHER" id="PTHR34039:SF1">
    <property type="entry name" value="UPF0102 PROTEIN YRAN"/>
    <property type="match status" value="1"/>
</dbReference>
<comment type="similarity">
    <text evidence="1 2">Belongs to the UPF0102 family.</text>
</comment>
<sequence>MGHNQRVGAWGEAVAAEFLEAQGYVIVARNWRSTVGEIDLVAVRDAVYVIVEVKTRTSRWCGSAAEAVTRPKRHRLSSLAWEWYRAHGQPGKRCQVDVIAVEGDANSYTVEHFEGIAA</sequence>
<dbReference type="Pfam" id="PF02021">
    <property type="entry name" value="UPF0102"/>
    <property type="match status" value="1"/>
</dbReference>
<keyword evidence="3" id="KW-0540">Nuclease</keyword>
<evidence type="ECO:0000313" key="3">
    <source>
        <dbReference type="EMBL" id="MBG6083494.1"/>
    </source>
</evidence>
<proteinExistence type="inferred from homology"/>
<dbReference type="Proteomes" id="UP000625033">
    <property type="component" value="Unassembled WGS sequence"/>
</dbReference>